<dbReference type="AlphaFoldDB" id="A0A4U5QH48"/>
<organism evidence="1">
    <name type="scientific">Populus alba</name>
    <name type="common">White poplar</name>
    <dbReference type="NCBI Taxonomy" id="43335"/>
    <lineage>
        <taxon>Eukaryota</taxon>
        <taxon>Viridiplantae</taxon>
        <taxon>Streptophyta</taxon>
        <taxon>Embryophyta</taxon>
        <taxon>Tracheophyta</taxon>
        <taxon>Spermatophyta</taxon>
        <taxon>Magnoliopsida</taxon>
        <taxon>eudicotyledons</taxon>
        <taxon>Gunneridae</taxon>
        <taxon>Pentapetalae</taxon>
        <taxon>rosids</taxon>
        <taxon>fabids</taxon>
        <taxon>Malpighiales</taxon>
        <taxon>Salicaceae</taxon>
        <taxon>Saliceae</taxon>
        <taxon>Populus</taxon>
    </lineage>
</organism>
<dbReference type="EMBL" id="RCHU01000274">
    <property type="protein sequence ID" value="TKS09369.1"/>
    <property type="molecule type" value="Genomic_DNA"/>
</dbReference>
<gene>
    <name evidence="1" type="ORF">D5086_0000094960</name>
</gene>
<evidence type="ECO:0000313" key="1">
    <source>
        <dbReference type="EMBL" id="TKS09369.1"/>
    </source>
</evidence>
<accession>A0A4U5QH48</accession>
<protein>
    <submittedName>
        <fullName evidence="1">Uncharacterized protein</fullName>
    </submittedName>
</protein>
<comment type="caution">
    <text evidence="1">The sequence shown here is derived from an EMBL/GenBank/DDBJ whole genome shotgun (WGS) entry which is preliminary data.</text>
</comment>
<proteinExistence type="predicted"/>
<sequence length="109" mass="12464">MSSSNILEIDLALFQRPVVHVCILHKATWSIIDHEFWAEKSSSYKTQISAKKDKTTGTRSDILATKRKVVHRTRLPVSGGVYQEIGIHQEREAPLSCMRSWAREMARLT</sequence>
<reference evidence="1" key="1">
    <citation type="submission" date="2018-10" db="EMBL/GenBank/DDBJ databases">
        <title>Population genomic analysis revealed the cold adaptation of white poplar.</title>
        <authorList>
            <person name="Liu Y.-J."/>
        </authorList>
    </citation>
    <scope>NUCLEOTIDE SEQUENCE [LARGE SCALE GENOMIC DNA]</scope>
    <source>
        <strain evidence="1">PAL-ZL1</strain>
    </source>
</reference>
<name>A0A4U5QH48_POPAL</name>